<gene>
    <name evidence="8" type="ORF">DSM106044_03600</name>
</gene>
<evidence type="ECO:0000313" key="8">
    <source>
        <dbReference type="EMBL" id="TLC99397.1"/>
    </source>
</evidence>
<name>A0A4V6HRK2_9FIRM</name>
<evidence type="ECO:0000256" key="4">
    <source>
        <dbReference type="ARBA" id="ARBA00022989"/>
    </source>
</evidence>
<proteinExistence type="inferred from homology"/>
<dbReference type="EMBL" id="QGQD01000069">
    <property type="protein sequence ID" value="TLC99397.1"/>
    <property type="molecule type" value="Genomic_DNA"/>
</dbReference>
<dbReference type="GO" id="GO:0000271">
    <property type="term" value="P:polysaccharide biosynthetic process"/>
    <property type="evidence" value="ECO:0007669"/>
    <property type="project" value="InterPro"/>
</dbReference>
<organism evidence="8 9">
    <name type="scientific">Robinsoniella peoriensis</name>
    <dbReference type="NCBI Taxonomy" id="180332"/>
    <lineage>
        <taxon>Bacteria</taxon>
        <taxon>Bacillati</taxon>
        <taxon>Bacillota</taxon>
        <taxon>Clostridia</taxon>
        <taxon>Lachnospirales</taxon>
        <taxon>Lachnospiraceae</taxon>
        <taxon>Robinsoniella</taxon>
    </lineage>
</organism>
<keyword evidence="3 6" id="KW-0812">Transmembrane</keyword>
<comment type="similarity">
    <text evidence="2">Belongs to the GtrA family.</text>
</comment>
<feature type="transmembrane region" description="Helical" evidence="6">
    <location>
        <begin position="12"/>
        <end position="29"/>
    </location>
</feature>
<dbReference type="Pfam" id="PF04138">
    <property type="entry name" value="GtrA_DPMS_TM"/>
    <property type="match status" value="1"/>
</dbReference>
<protein>
    <submittedName>
        <fullName evidence="8">GtrA-like protein</fullName>
    </submittedName>
</protein>
<dbReference type="AlphaFoldDB" id="A0A4V6HRK2"/>
<evidence type="ECO:0000256" key="1">
    <source>
        <dbReference type="ARBA" id="ARBA00004141"/>
    </source>
</evidence>
<keyword evidence="9" id="KW-1185">Reference proteome</keyword>
<dbReference type="STRING" id="180332.GCA_000797495_05647"/>
<evidence type="ECO:0000256" key="5">
    <source>
        <dbReference type="ARBA" id="ARBA00023136"/>
    </source>
</evidence>
<feature type="transmembrane region" description="Helical" evidence="6">
    <location>
        <begin position="35"/>
        <end position="61"/>
    </location>
</feature>
<feature type="transmembrane region" description="Helical" evidence="6">
    <location>
        <begin position="73"/>
        <end position="94"/>
    </location>
</feature>
<dbReference type="RefSeq" id="WP_070041933.1">
    <property type="nucleotide sequence ID" value="NZ_CABMJZ010000092.1"/>
</dbReference>
<sequence>MKNLMEQILKFGMVGLLCFVIDYGLMTFLTELFHLHYLVSCSVSFTVSVAVNYLLSMKFVFRPGGKTDKKKEFLAFIILSAVGLGINQFVMVVMVEAAGIHYMISKIAATAIVMVYNFISRKMLLESKRA</sequence>
<dbReference type="InterPro" id="IPR007267">
    <property type="entry name" value="GtrA_DPMS_TM"/>
</dbReference>
<evidence type="ECO:0000256" key="3">
    <source>
        <dbReference type="ARBA" id="ARBA00022692"/>
    </source>
</evidence>
<comment type="subcellular location">
    <subcellularLocation>
        <location evidence="1">Membrane</location>
        <topology evidence="1">Multi-pass membrane protein</topology>
    </subcellularLocation>
</comment>
<evidence type="ECO:0000313" key="9">
    <source>
        <dbReference type="Proteomes" id="UP000306509"/>
    </source>
</evidence>
<reference evidence="8 9" key="1">
    <citation type="journal article" date="2019" name="Anaerobe">
        <title>Detection of Robinsoniella peoriensis in multiple bone samples of a trauma patient.</title>
        <authorList>
            <person name="Schrottner P."/>
            <person name="Hartwich K."/>
            <person name="Bunk B."/>
            <person name="Schober I."/>
            <person name="Helbig S."/>
            <person name="Rudolph W.W."/>
            <person name="Gunzer F."/>
        </authorList>
    </citation>
    <scope>NUCLEOTIDE SEQUENCE [LARGE SCALE GENOMIC DNA]</scope>
    <source>
        <strain evidence="8 9">DSM 106044</strain>
    </source>
</reference>
<dbReference type="OrthoDB" id="9807815at2"/>
<evidence type="ECO:0000259" key="7">
    <source>
        <dbReference type="Pfam" id="PF04138"/>
    </source>
</evidence>
<comment type="caution">
    <text evidence="8">The sequence shown here is derived from an EMBL/GenBank/DDBJ whole genome shotgun (WGS) entry which is preliminary data.</text>
</comment>
<keyword evidence="5 6" id="KW-0472">Membrane</keyword>
<dbReference type="PANTHER" id="PTHR38459">
    <property type="entry name" value="PROPHAGE BACTOPRENOL-LINKED GLUCOSE TRANSLOCASE HOMOLOG"/>
    <property type="match status" value="1"/>
</dbReference>
<evidence type="ECO:0000256" key="2">
    <source>
        <dbReference type="ARBA" id="ARBA00009399"/>
    </source>
</evidence>
<dbReference type="PANTHER" id="PTHR38459:SF1">
    <property type="entry name" value="PROPHAGE BACTOPRENOL-LINKED GLUCOSE TRANSLOCASE HOMOLOG"/>
    <property type="match status" value="1"/>
</dbReference>
<dbReference type="GO" id="GO:0005886">
    <property type="term" value="C:plasma membrane"/>
    <property type="evidence" value="ECO:0007669"/>
    <property type="project" value="TreeGrafter"/>
</dbReference>
<accession>A0A4V6HRK2</accession>
<dbReference type="Proteomes" id="UP000306509">
    <property type="component" value="Unassembled WGS sequence"/>
</dbReference>
<evidence type="ECO:0000256" key="6">
    <source>
        <dbReference type="SAM" id="Phobius"/>
    </source>
</evidence>
<feature type="domain" description="GtrA/DPMS transmembrane" evidence="7">
    <location>
        <begin position="10"/>
        <end position="124"/>
    </location>
</feature>
<feature type="transmembrane region" description="Helical" evidence="6">
    <location>
        <begin position="100"/>
        <end position="119"/>
    </location>
</feature>
<dbReference type="InterPro" id="IPR051401">
    <property type="entry name" value="GtrA_CellWall_Glycosyl"/>
</dbReference>
<keyword evidence="4 6" id="KW-1133">Transmembrane helix</keyword>